<dbReference type="AlphaFoldDB" id="M5RY55"/>
<organism evidence="1 2">
    <name type="scientific">Rhodopirellula maiorica SM1</name>
    <dbReference type="NCBI Taxonomy" id="1265738"/>
    <lineage>
        <taxon>Bacteria</taxon>
        <taxon>Pseudomonadati</taxon>
        <taxon>Planctomycetota</taxon>
        <taxon>Planctomycetia</taxon>
        <taxon>Pirellulales</taxon>
        <taxon>Pirellulaceae</taxon>
        <taxon>Novipirellula</taxon>
    </lineage>
</organism>
<sequence>MSAVTERRRRIFNFKNFNFDASVYGMVLPDSVETKRTETTRPYDS</sequence>
<name>M5RY55_9BACT</name>
<dbReference type="EMBL" id="ANOG01000605">
    <property type="protein sequence ID" value="EMI18854.1"/>
    <property type="molecule type" value="Genomic_DNA"/>
</dbReference>
<proteinExistence type="predicted"/>
<dbReference type="PATRIC" id="fig|1265738.3.peg.4226"/>
<reference evidence="1 2" key="1">
    <citation type="journal article" date="2013" name="Mar. Genomics">
        <title>Expression of sulfatases in Rhodopirellula baltica and the diversity of sulfatases in the genus Rhodopirellula.</title>
        <authorList>
            <person name="Wegner C.E."/>
            <person name="Richter-Heitmann T."/>
            <person name="Klindworth A."/>
            <person name="Klockow C."/>
            <person name="Richter M."/>
            <person name="Achstetter T."/>
            <person name="Glockner F.O."/>
            <person name="Harder J."/>
        </authorList>
    </citation>
    <scope>NUCLEOTIDE SEQUENCE [LARGE SCALE GENOMIC DNA]</scope>
    <source>
        <strain evidence="1 2">SM1</strain>
    </source>
</reference>
<comment type="caution">
    <text evidence="1">The sequence shown here is derived from an EMBL/GenBank/DDBJ whole genome shotgun (WGS) entry which is preliminary data.</text>
</comment>
<accession>M5RY55</accession>
<evidence type="ECO:0000313" key="2">
    <source>
        <dbReference type="Proteomes" id="UP000011991"/>
    </source>
</evidence>
<keyword evidence="2" id="KW-1185">Reference proteome</keyword>
<dbReference type="Proteomes" id="UP000011991">
    <property type="component" value="Unassembled WGS sequence"/>
</dbReference>
<protein>
    <submittedName>
        <fullName evidence="1">Uncharacterized protein</fullName>
    </submittedName>
</protein>
<gene>
    <name evidence="1" type="ORF">RMSM_04219</name>
</gene>
<evidence type="ECO:0000313" key="1">
    <source>
        <dbReference type="EMBL" id="EMI18854.1"/>
    </source>
</evidence>